<sequence>MKNDTGLKTYQIEIVETMSAIIDIKAEDDSSAIMQAQEKYRNEDVELNYDDLIDTKFNIFDVK</sequence>
<proteinExistence type="predicted"/>
<dbReference type="InterPro" id="IPR025575">
    <property type="entry name" value="DpnD/PcfM_C"/>
</dbReference>
<comment type="caution">
    <text evidence="2">The sequence shown here is derived from an EMBL/GenBank/DDBJ whole genome shotgun (WGS) entry which is preliminary data.</text>
</comment>
<name>A0AAW4IUT5_9GAMM</name>
<evidence type="ECO:0000313" key="3">
    <source>
        <dbReference type="Proteomes" id="UP000664161"/>
    </source>
</evidence>
<dbReference type="Proteomes" id="UP000664161">
    <property type="component" value="Unassembled WGS sequence"/>
</dbReference>
<dbReference type="Pfam" id="PF14207">
    <property type="entry name" value="DpnD-PcfM"/>
    <property type="match status" value="1"/>
</dbReference>
<keyword evidence="3" id="KW-1185">Reference proteome</keyword>
<organism evidence="2 3">
    <name type="scientific">Psychrobacter halodurans</name>
    <dbReference type="NCBI Taxonomy" id="2818439"/>
    <lineage>
        <taxon>Bacteria</taxon>
        <taxon>Pseudomonadati</taxon>
        <taxon>Pseudomonadota</taxon>
        <taxon>Gammaproteobacteria</taxon>
        <taxon>Moraxellales</taxon>
        <taxon>Moraxellaceae</taxon>
        <taxon>Psychrobacter</taxon>
    </lineage>
</organism>
<protein>
    <recommendedName>
        <fullName evidence="1">DpnD/PcfM-like C-terminal domain-containing protein</fullName>
    </recommendedName>
</protein>
<gene>
    <name evidence="2" type="ORF">J3491_08775</name>
</gene>
<dbReference type="EMBL" id="JAGBKN010000018">
    <property type="protein sequence ID" value="MBO1517426.1"/>
    <property type="molecule type" value="Genomic_DNA"/>
</dbReference>
<feature type="domain" description="DpnD/PcfM-like C-terminal" evidence="1">
    <location>
        <begin position="10"/>
        <end position="52"/>
    </location>
</feature>
<accession>A0AAW4IUT5</accession>
<evidence type="ECO:0000313" key="2">
    <source>
        <dbReference type="EMBL" id="MBO1517426.1"/>
    </source>
</evidence>
<dbReference type="RefSeq" id="WP_207969894.1">
    <property type="nucleotide sequence ID" value="NZ_JAGBKN010000018.1"/>
</dbReference>
<evidence type="ECO:0000259" key="1">
    <source>
        <dbReference type="Pfam" id="PF14207"/>
    </source>
</evidence>
<dbReference type="AlphaFoldDB" id="A0AAW4IUT5"/>
<reference evidence="2 3" key="1">
    <citation type="submission" date="2021-03" db="EMBL/GenBank/DDBJ databases">
        <authorList>
            <person name="Shang D.-D."/>
            <person name="Du Z.-J."/>
            <person name="Chen G.-J."/>
        </authorList>
    </citation>
    <scope>NUCLEOTIDE SEQUENCE [LARGE SCALE GENOMIC DNA]</scope>
    <source>
        <strain evidence="2 3">F2608</strain>
    </source>
</reference>